<dbReference type="GO" id="GO:0004673">
    <property type="term" value="F:protein histidine kinase activity"/>
    <property type="evidence" value="ECO:0007669"/>
    <property type="project" value="UniProtKB-EC"/>
</dbReference>
<dbReference type="PANTHER" id="PTHR43304:SF1">
    <property type="entry name" value="PAC DOMAIN-CONTAINING PROTEIN"/>
    <property type="match status" value="1"/>
</dbReference>
<comment type="caution">
    <text evidence="8">The sequence shown here is derived from an EMBL/GenBank/DDBJ whole genome shotgun (WGS) entry which is preliminary data.</text>
</comment>
<dbReference type="EMBL" id="BARS01039413">
    <property type="protein sequence ID" value="GAG18630.1"/>
    <property type="molecule type" value="Genomic_DNA"/>
</dbReference>
<evidence type="ECO:0000313" key="8">
    <source>
        <dbReference type="EMBL" id="GAG18630.1"/>
    </source>
</evidence>
<dbReference type="Gene3D" id="3.30.450.20">
    <property type="entry name" value="PAS domain"/>
    <property type="match status" value="2"/>
</dbReference>
<sequence>MSFTDLFHPDDVDAIYQSIEKALAERQPFHLTYRIKHRRGDWRWIEEKGVGLFHENRETLLEGHVSDVTEKMEAEQKLYQSREELQRNLNVSEATLQSIINNTTAVIYMKDAAGRYVLANPRFHEAMKTNVVQVIGKTDLDLFPEEIALKLQENDRHVLASGQPFEFEEVIPQDDGPHTYLSIKFRLEETPGEPFAVCGISTDITDRKASEKAVLAERQLLRELHRIQERERKLLAYEIHDGFIQDVVGAKMMV</sequence>
<keyword evidence="4" id="KW-0808">Transferase</keyword>
<dbReference type="PROSITE" id="PS50113">
    <property type="entry name" value="PAC"/>
    <property type="match status" value="1"/>
</dbReference>
<dbReference type="AlphaFoldDB" id="X0VK59"/>
<dbReference type="InterPro" id="IPR052162">
    <property type="entry name" value="Sensor_kinase/Photoreceptor"/>
</dbReference>
<proteinExistence type="predicted"/>
<dbReference type="SUPFAM" id="SSF55785">
    <property type="entry name" value="PYP-like sensor domain (PAS domain)"/>
    <property type="match status" value="2"/>
</dbReference>
<evidence type="ECO:0000256" key="5">
    <source>
        <dbReference type="ARBA" id="ARBA00022777"/>
    </source>
</evidence>
<evidence type="ECO:0000256" key="4">
    <source>
        <dbReference type="ARBA" id="ARBA00022679"/>
    </source>
</evidence>
<keyword evidence="3" id="KW-0597">Phosphoprotein</keyword>
<accession>X0VK59</accession>
<dbReference type="Pfam" id="PF08447">
    <property type="entry name" value="PAS_3"/>
    <property type="match status" value="1"/>
</dbReference>
<feature type="domain" description="PAC" evidence="7">
    <location>
        <begin position="29"/>
        <end position="80"/>
    </location>
</feature>
<evidence type="ECO:0000256" key="2">
    <source>
        <dbReference type="ARBA" id="ARBA00012438"/>
    </source>
</evidence>
<dbReference type="PROSITE" id="PS50112">
    <property type="entry name" value="PAS"/>
    <property type="match status" value="1"/>
</dbReference>
<dbReference type="CDD" id="cd00130">
    <property type="entry name" value="PAS"/>
    <property type="match status" value="2"/>
</dbReference>
<dbReference type="EC" id="2.7.13.3" evidence="2"/>
<evidence type="ECO:0000256" key="1">
    <source>
        <dbReference type="ARBA" id="ARBA00000085"/>
    </source>
</evidence>
<comment type="catalytic activity">
    <reaction evidence="1">
        <text>ATP + protein L-histidine = ADP + protein N-phospho-L-histidine.</text>
        <dbReference type="EC" id="2.7.13.3"/>
    </reaction>
</comment>
<keyword evidence="5" id="KW-0418">Kinase</keyword>
<dbReference type="PANTHER" id="PTHR43304">
    <property type="entry name" value="PHYTOCHROME-LIKE PROTEIN CPH1"/>
    <property type="match status" value="1"/>
</dbReference>
<feature type="non-terminal residue" evidence="8">
    <location>
        <position position="254"/>
    </location>
</feature>
<dbReference type="InterPro" id="IPR000700">
    <property type="entry name" value="PAS-assoc_C"/>
</dbReference>
<dbReference type="SMART" id="SM00091">
    <property type="entry name" value="PAS"/>
    <property type="match status" value="1"/>
</dbReference>
<dbReference type="InterPro" id="IPR013655">
    <property type="entry name" value="PAS_fold_3"/>
</dbReference>
<name>X0VK59_9ZZZZ</name>
<reference evidence="8" key="1">
    <citation type="journal article" date="2014" name="Front. Microbiol.">
        <title>High frequency of phylogenetically diverse reductive dehalogenase-homologous genes in deep subseafloor sedimentary metagenomes.</title>
        <authorList>
            <person name="Kawai M."/>
            <person name="Futagami T."/>
            <person name="Toyoda A."/>
            <person name="Takaki Y."/>
            <person name="Nishi S."/>
            <person name="Hori S."/>
            <person name="Arai W."/>
            <person name="Tsubouchi T."/>
            <person name="Morono Y."/>
            <person name="Uchiyama I."/>
            <person name="Ito T."/>
            <person name="Fujiyama A."/>
            <person name="Inagaki F."/>
            <person name="Takami H."/>
        </authorList>
    </citation>
    <scope>NUCLEOTIDE SEQUENCE</scope>
    <source>
        <strain evidence="8">Expedition CK06-06</strain>
    </source>
</reference>
<feature type="domain" description="PAS" evidence="6">
    <location>
        <begin position="92"/>
        <end position="162"/>
    </location>
</feature>
<protein>
    <recommendedName>
        <fullName evidence="2">histidine kinase</fullName>
        <ecNumber evidence="2">2.7.13.3</ecNumber>
    </recommendedName>
</protein>
<organism evidence="8">
    <name type="scientific">marine sediment metagenome</name>
    <dbReference type="NCBI Taxonomy" id="412755"/>
    <lineage>
        <taxon>unclassified sequences</taxon>
        <taxon>metagenomes</taxon>
        <taxon>ecological metagenomes</taxon>
    </lineage>
</organism>
<dbReference type="NCBIfam" id="TIGR00229">
    <property type="entry name" value="sensory_box"/>
    <property type="match status" value="2"/>
</dbReference>
<evidence type="ECO:0000256" key="3">
    <source>
        <dbReference type="ARBA" id="ARBA00022553"/>
    </source>
</evidence>
<dbReference type="InterPro" id="IPR000014">
    <property type="entry name" value="PAS"/>
</dbReference>
<evidence type="ECO:0000259" key="7">
    <source>
        <dbReference type="PROSITE" id="PS50113"/>
    </source>
</evidence>
<gene>
    <name evidence="8" type="ORF">S01H1_60185</name>
</gene>
<dbReference type="Pfam" id="PF08448">
    <property type="entry name" value="PAS_4"/>
    <property type="match status" value="1"/>
</dbReference>
<dbReference type="InterPro" id="IPR013656">
    <property type="entry name" value="PAS_4"/>
</dbReference>
<evidence type="ECO:0000259" key="6">
    <source>
        <dbReference type="PROSITE" id="PS50112"/>
    </source>
</evidence>
<dbReference type="InterPro" id="IPR035965">
    <property type="entry name" value="PAS-like_dom_sf"/>
</dbReference>